<gene>
    <name evidence="5" type="ORF">SAPIO_CDS2486</name>
</gene>
<dbReference type="GO" id="GO:0046872">
    <property type="term" value="F:metal ion binding"/>
    <property type="evidence" value="ECO:0007669"/>
    <property type="project" value="UniProtKB-KW"/>
</dbReference>
<evidence type="ECO:0000313" key="5">
    <source>
        <dbReference type="EMBL" id="KEZ45063.1"/>
    </source>
</evidence>
<dbReference type="InterPro" id="IPR002227">
    <property type="entry name" value="Tyrosinase_Cu-bd"/>
</dbReference>
<dbReference type="PROSITE" id="PS00498">
    <property type="entry name" value="TYROSINASE_2"/>
    <property type="match status" value="1"/>
</dbReference>
<feature type="domain" description="Tyrosinase copper-binding" evidence="4">
    <location>
        <begin position="320"/>
        <end position="331"/>
    </location>
</feature>
<evidence type="ECO:0000313" key="6">
    <source>
        <dbReference type="Proteomes" id="UP000028545"/>
    </source>
</evidence>
<comment type="caution">
    <text evidence="5">The sequence shown here is derived from an EMBL/GenBank/DDBJ whole genome shotgun (WGS) entry which is preliminary data.</text>
</comment>
<evidence type="ECO:0000256" key="1">
    <source>
        <dbReference type="ARBA" id="ARBA00022723"/>
    </source>
</evidence>
<dbReference type="KEGG" id="sapo:SAPIO_CDS2486"/>
<keyword evidence="6" id="KW-1185">Reference proteome</keyword>
<dbReference type="InterPro" id="IPR050316">
    <property type="entry name" value="Tyrosinase/Hemocyanin"/>
</dbReference>
<accession>A0A084GCK1</accession>
<dbReference type="Gene3D" id="1.10.1280.10">
    <property type="entry name" value="Di-copper center containing domain from catechol oxidase"/>
    <property type="match status" value="1"/>
</dbReference>
<protein>
    <recommendedName>
        <fullName evidence="4">Tyrosinase copper-binding domain-containing protein</fullName>
    </recommendedName>
</protein>
<dbReference type="GO" id="GO:0016491">
    <property type="term" value="F:oxidoreductase activity"/>
    <property type="evidence" value="ECO:0007669"/>
    <property type="project" value="UniProtKB-KW"/>
</dbReference>
<evidence type="ECO:0000256" key="3">
    <source>
        <dbReference type="SAM" id="SignalP"/>
    </source>
</evidence>
<organism evidence="5 6">
    <name type="scientific">Pseudallescheria apiosperma</name>
    <name type="common">Scedosporium apiospermum</name>
    <dbReference type="NCBI Taxonomy" id="563466"/>
    <lineage>
        <taxon>Eukaryota</taxon>
        <taxon>Fungi</taxon>
        <taxon>Dikarya</taxon>
        <taxon>Ascomycota</taxon>
        <taxon>Pezizomycotina</taxon>
        <taxon>Sordariomycetes</taxon>
        <taxon>Hypocreomycetidae</taxon>
        <taxon>Microascales</taxon>
        <taxon>Microascaceae</taxon>
        <taxon>Scedosporium</taxon>
    </lineage>
</organism>
<proteinExistence type="predicted"/>
<keyword evidence="1" id="KW-0479">Metal-binding</keyword>
<dbReference type="Proteomes" id="UP000028545">
    <property type="component" value="Unassembled WGS sequence"/>
</dbReference>
<name>A0A084GCK1_PSEDA</name>
<dbReference type="RefSeq" id="XP_016644862.1">
    <property type="nucleotide sequence ID" value="XM_016785486.1"/>
</dbReference>
<dbReference type="AlphaFoldDB" id="A0A084GCK1"/>
<keyword evidence="2" id="KW-0560">Oxidoreductase</keyword>
<dbReference type="OMA" id="CLMKLPP"/>
<dbReference type="OrthoDB" id="6132182at2759"/>
<dbReference type="HOGENOM" id="CLU_035914_0_0_1"/>
<dbReference type="EMBL" id="JOWA01000086">
    <property type="protein sequence ID" value="KEZ45063.1"/>
    <property type="molecule type" value="Genomic_DNA"/>
</dbReference>
<feature type="signal peptide" evidence="3">
    <location>
        <begin position="1"/>
        <end position="18"/>
    </location>
</feature>
<reference evidence="5 6" key="1">
    <citation type="journal article" date="2014" name="Genome Announc.">
        <title>Draft genome sequence of the pathogenic fungus Scedosporium apiospermum.</title>
        <authorList>
            <person name="Vandeputte P."/>
            <person name="Ghamrawi S."/>
            <person name="Rechenmann M."/>
            <person name="Iltis A."/>
            <person name="Giraud S."/>
            <person name="Fleury M."/>
            <person name="Thornton C."/>
            <person name="Delhaes L."/>
            <person name="Meyer W."/>
            <person name="Papon N."/>
            <person name="Bouchara J.P."/>
        </authorList>
    </citation>
    <scope>NUCLEOTIDE SEQUENCE [LARGE SCALE GENOMIC DNA]</scope>
    <source>
        <strain evidence="5 6">IHEM 14462</strain>
    </source>
</reference>
<dbReference type="InterPro" id="IPR008922">
    <property type="entry name" value="Di-copper_centre_dom_sf"/>
</dbReference>
<dbReference type="GeneID" id="27721558"/>
<dbReference type="SUPFAM" id="SSF48056">
    <property type="entry name" value="Di-copper centre-containing domain"/>
    <property type="match status" value="1"/>
</dbReference>
<dbReference type="PANTHER" id="PTHR11474">
    <property type="entry name" value="TYROSINASE FAMILY MEMBER"/>
    <property type="match status" value="1"/>
</dbReference>
<dbReference type="PANTHER" id="PTHR11474:SF125">
    <property type="entry name" value="N-ACETYL-6-HYDROXYTRYPTOPHAN OXIDASE IVOB-RELATED"/>
    <property type="match status" value="1"/>
</dbReference>
<dbReference type="PRINTS" id="PR00092">
    <property type="entry name" value="TYROSINASE"/>
</dbReference>
<evidence type="ECO:0000259" key="4">
    <source>
        <dbReference type="PROSITE" id="PS00498"/>
    </source>
</evidence>
<sequence>MRSAWALVLAAPLLGAQASTIKKRFSTLDVWRNGDYERDIVDQLADETFPKIAEWVEKTGSKCTLENAVQRKEWADLTIDERKDYIQAVQCLMKLPPKAQEQVPGVLNRYDDFVATHVTGIPVLHAPTNLFASHRYYIWAYEQALRDECGYKGYQPYMNYQRHQDPITSPLFNGNATSMGGNGAPATYGGVVMPYPRPYNVIPAAGGGGCVTEGPFADMVVSLGPLGTVLNDLPRNPRADGLGSNPRCLRRDLNKFSAAGADANHSYSLVMDYPDVDSFYNRYLGQPYLRGDEFPWGLHSGGHYITGGDPGGDFYASPGDPTFWMHHAALDRLWWLWQMQDPENRLQAIPGISFSRMTNADAQKTVVDLKWTAGPRTLGELNDQMGSEPFCYIYV</sequence>
<keyword evidence="3" id="KW-0732">Signal</keyword>
<dbReference type="VEuPathDB" id="FungiDB:SAPIO_CDS2486"/>
<evidence type="ECO:0000256" key="2">
    <source>
        <dbReference type="ARBA" id="ARBA00023002"/>
    </source>
</evidence>
<feature type="chain" id="PRO_5001775500" description="Tyrosinase copper-binding domain-containing protein" evidence="3">
    <location>
        <begin position="19"/>
        <end position="395"/>
    </location>
</feature>
<dbReference type="Pfam" id="PF00264">
    <property type="entry name" value="Tyrosinase"/>
    <property type="match status" value="1"/>
</dbReference>